<evidence type="ECO:0000256" key="1">
    <source>
        <dbReference type="SAM" id="Coils"/>
    </source>
</evidence>
<dbReference type="OrthoDB" id="9851970at2"/>
<dbReference type="EMBL" id="CP002131">
    <property type="protein sequence ID" value="ADL08319.1"/>
    <property type="molecule type" value="Genomic_DNA"/>
</dbReference>
<organism evidence="2 3">
    <name type="scientific">Thermosediminibacter oceani (strain ATCC BAA-1034 / DSM 16646 / JW/IW-1228P)</name>
    <dbReference type="NCBI Taxonomy" id="555079"/>
    <lineage>
        <taxon>Bacteria</taxon>
        <taxon>Bacillati</taxon>
        <taxon>Bacillota</taxon>
        <taxon>Clostridia</taxon>
        <taxon>Thermosediminibacterales</taxon>
        <taxon>Thermosediminibacteraceae</taxon>
        <taxon>Thermosediminibacter</taxon>
    </lineage>
</organism>
<accession>D9RY95</accession>
<dbReference type="Proteomes" id="UP000000272">
    <property type="component" value="Chromosome"/>
</dbReference>
<dbReference type="KEGG" id="toc:Toce_1577"/>
<dbReference type="HOGENOM" id="CLU_1730557_0_0_9"/>
<proteinExistence type="predicted"/>
<evidence type="ECO:0008006" key="4">
    <source>
        <dbReference type="Google" id="ProtNLM"/>
    </source>
</evidence>
<protein>
    <recommendedName>
        <fullName evidence="4">FlgN family protein</fullName>
    </recommendedName>
</protein>
<dbReference type="STRING" id="555079.Toce_1577"/>
<feature type="coiled-coil region" evidence="1">
    <location>
        <begin position="10"/>
        <end position="38"/>
    </location>
</feature>
<name>D9RY95_THEOJ</name>
<reference evidence="2 3" key="1">
    <citation type="journal article" date="2010" name="Stand. Genomic Sci.">
        <title>Complete genome sequence of Thermosediminibacter oceani type strain (JW/IW-1228P).</title>
        <authorList>
            <person name="Pitluck S."/>
            <person name="Yasawong M."/>
            <person name="Munk C."/>
            <person name="Nolan M."/>
            <person name="Lapidus A."/>
            <person name="Lucas S."/>
            <person name="Glavina Del Rio T."/>
            <person name="Tice H."/>
            <person name="Cheng J.F."/>
            <person name="Bruce D."/>
            <person name="Detter C."/>
            <person name="Tapia R."/>
            <person name="Han C."/>
            <person name="Goodwin L."/>
            <person name="Liolios K."/>
            <person name="Ivanova N."/>
            <person name="Mavromatis K."/>
            <person name="Mikhailova N."/>
            <person name="Pati A."/>
            <person name="Chen A."/>
            <person name="Palaniappan K."/>
            <person name="Land M."/>
            <person name="Hauser L."/>
            <person name="Chang Y.J."/>
            <person name="Jeffries C.D."/>
            <person name="Rohde M."/>
            <person name="Spring S."/>
            <person name="Sikorski J."/>
            <person name="Goker M."/>
            <person name="Woyke T."/>
            <person name="Bristow J."/>
            <person name="Eisen J.A."/>
            <person name="Markowitz V."/>
            <person name="Hugenholtz P."/>
            <person name="Kyrpides N.C."/>
            <person name="Klenk H.P."/>
        </authorList>
    </citation>
    <scope>NUCLEOTIDE SEQUENCE [LARGE SCALE GENOMIC DNA]</scope>
    <source>
        <strain evidence="3">ATCC BAA-1034 / DSM 16646 / JW/IW-1228P</strain>
    </source>
</reference>
<evidence type="ECO:0000313" key="2">
    <source>
        <dbReference type="EMBL" id="ADL08319.1"/>
    </source>
</evidence>
<keyword evidence="1" id="KW-0175">Coiled coil</keyword>
<sequence>MVSEEKDTNLTVLLKKKKNTLENIKKLTAEMIKALEDERHEEFMALLPLRREAMDESGRIDDKILQEAGGRENFALMLKERESAFHVNEIRKVLNELKAFDDELNEKARKAIEGLQQKIDEHYRTKKAYTKYRNLYENAVIPFGAFIDEKK</sequence>
<dbReference type="AlphaFoldDB" id="D9RY95"/>
<dbReference type="RefSeq" id="WP_013276347.1">
    <property type="nucleotide sequence ID" value="NC_014377.1"/>
</dbReference>
<keyword evidence="3" id="KW-1185">Reference proteome</keyword>
<feature type="coiled-coil region" evidence="1">
    <location>
        <begin position="90"/>
        <end position="125"/>
    </location>
</feature>
<evidence type="ECO:0000313" key="3">
    <source>
        <dbReference type="Proteomes" id="UP000000272"/>
    </source>
</evidence>
<gene>
    <name evidence="2" type="ordered locus">Toce_1577</name>
</gene>